<dbReference type="SUPFAM" id="SSF48695">
    <property type="entry name" value="Multiheme cytochromes"/>
    <property type="match status" value="3"/>
</dbReference>
<protein>
    <submittedName>
        <fullName evidence="3">Doubled CXXCH domain-containing protein</fullName>
    </submittedName>
</protein>
<evidence type="ECO:0000313" key="3">
    <source>
        <dbReference type="EMBL" id="SKA26039.1"/>
    </source>
</evidence>
<dbReference type="InterPro" id="IPR051829">
    <property type="entry name" value="Multiheme_Cytochr_ET"/>
</dbReference>
<dbReference type="InterPro" id="IPR036280">
    <property type="entry name" value="Multihaem_cyt_sf"/>
</dbReference>
<dbReference type="Gene3D" id="3.90.10.10">
    <property type="entry name" value="Cytochrome C3"/>
    <property type="match status" value="3"/>
</dbReference>
<keyword evidence="4" id="KW-1185">Reference proteome</keyword>
<keyword evidence="1 2" id="KW-0732">Signal</keyword>
<dbReference type="Proteomes" id="UP000189933">
    <property type="component" value="Unassembled WGS sequence"/>
</dbReference>
<proteinExistence type="predicted"/>
<organism evidence="3 4">
    <name type="scientific">Carboxydocella sporoproducens DSM 16521</name>
    <dbReference type="NCBI Taxonomy" id="1121270"/>
    <lineage>
        <taxon>Bacteria</taxon>
        <taxon>Bacillati</taxon>
        <taxon>Bacillota</taxon>
        <taxon>Clostridia</taxon>
        <taxon>Eubacteriales</taxon>
        <taxon>Clostridiales Family XVI. Incertae Sedis</taxon>
        <taxon>Carboxydocella</taxon>
    </lineage>
</organism>
<evidence type="ECO:0000313" key="4">
    <source>
        <dbReference type="Proteomes" id="UP000189933"/>
    </source>
</evidence>
<evidence type="ECO:0000256" key="2">
    <source>
        <dbReference type="SAM" id="SignalP"/>
    </source>
</evidence>
<dbReference type="PANTHER" id="PTHR35038">
    <property type="entry name" value="DISSIMILATORY SULFITE REDUCTASE SIRA"/>
    <property type="match status" value="1"/>
</dbReference>
<evidence type="ECO:0000256" key="1">
    <source>
        <dbReference type="ARBA" id="ARBA00022729"/>
    </source>
</evidence>
<feature type="chain" id="PRO_5010536065" evidence="2">
    <location>
        <begin position="23"/>
        <end position="829"/>
    </location>
</feature>
<dbReference type="EMBL" id="FUXM01000051">
    <property type="protein sequence ID" value="SKA26039.1"/>
    <property type="molecule type" value="Genomic_DNA"/>
</dbReference>
<reference evidence="4" key="1">
    <citation type="submission" date="2017-02" db="EMBL/GenBank/DDBJ databases">
        <authorList>
            <person name="Varghese N."/>
            <person name="Submissions S."/>
        </authorList>
    </citation>
    <scope>NUCLEOTIDE SEQUENCE [LARGE SCALE GENOMIC DNA]</scope>
    <source>
        <strain evidence="4">DSM 16521</strain>
    </source>
</reference>
<accession>A0A1T4SCT7</accession>
<dbReference type="Gene3D" id="1.10.1130.10">
    <property type="entry name" value="Flavocytochrome C3, Chain A"/>
    <property type="match status" value="1"/>
</dbReference>
<sequence>MSRKALMFVLFLFFCIVSPVYAAEDCSLCHGQTISNFTLPPLSRTSECASCHNSGAHATWNTVLVPNAGYFSTMDAVYSSAQQLHQLHAGDNLQATTSSCNKCHGNVSCTMCHQNVGHANHSSTRYAALTQPAAIKTSYTNVSLSCWTSNCHQNLPTVVRKRGDNSDLCLNCHTITVSTGHGDVTGKHTLNFAATFPQQDCSQCHLNNLMDEHARRRGTDGNLLTCSSCHNSQRQEVKDAIKQNNIRCDACHTLHGTDVSSYHLTNFDGVSTNCGNCHQANLTGEHIGKKDRQGNSITCSTCHDNTSATVQTAIALNNTQCTGCHTPHVNPTVMFEQAPMNKAAVCYKCHKAGHNTSYLDPGGAGWFQSAASVNSQPAVLHSVHRGDNLPATTSSCQKCHFTVACQACHIDLTHGSHSSTQYQGQQLRVANGTSILVLQENCTNSNCHGVLGSVKRLRADGSQLCLNCHNFDMNGQGDINALHQVFVAGSNCTQCHQATLTGEHAARTDRNGQAYDCNLCHGASVPAPVAEVVSSGNVNCSACHSGHAEQYQNYHLADWSGYSSSNCSECHSNDLLTQHTGKTCDTCHKSNQATVRQAVLAGNARCDACHTVHGNLSGTHVITYQQGSDCVVCHKTDISEEHLKNLTSLGKTNLSCESCHQSSNPAVQAAIATRNNDCSACHSTIHQPAGQAFSEGQVNKSVTCKICHYVGHGNVSVMLPEGNFATTNSLNLTAAEIHRWHNGDNLAATTSLCMRCHAQASCKSCHSTVNHEQHGQVGARAEFRASGASYSLVPLSCNNSACHDTGYSIRRVRPDNQKLCRNCHSFDYQ</sequence>
<dbReference type="AlphaFoldDB" id="A0A1T4SCT7"/>
<gene>
    <name evidence="3" type="ORF">SAMN02745885_02602</name>
</gene>
<feature type="signal peptide" evidence="2">
    <location>
        <begin position="1"/>
        <end position="22"/>
    </location>
</feature>
<name>A0A1T4SCT7_9FIRM</name>
<dbReference type="PANTHER" id="PTHR35038:SF8">
    <property type="entry name" value="C-TYPE POLYHEME CYTOCHROME OMCC"/>
    <property type="match status" value="1"/>
</dbReference>
<dbReference type="OrthoDB" id="9814800at2"/>
<dbReference type="RefSeq" id="WP_078666567.1">
    <property type="nucleotide sequence ID" value="NZ_FUXM01000051.1"/>
</dbReference>